<feature type="repeat" description="ANK" evidence="3">
    <location>
        <begin position="329"/>
        <end position="361"/>
    </location>
</feature>
<dbReference type="AlphaFoldDB" id="A0AA40B0N1"/>
<feature type="compositionally biased region" description="Basic and acidic residues" evidence="4">
    <location>
        <begin position="394"/>
        <end position="404"/>
    </location>
</feature>
<feature type="region of interest" description="Disordered" evidence="4">
    <location>
        <begin position="394"/>
        <end position="426"/>
    </location>
</feature>
<dbReference type="PRINTS" id="PR01415">
    <property type="entry name" value="ANKYRIN"/>
</dbReference>
<gene>
    <name evidence="5" type="ORF">B0H67DRAFT_482733</name>
</gene>
<dbReference type="Pfam" id="PF12796">
    <property type="entry name" value="Ank_2"/>
    <property type="match status" value="1"/>
</dbReference>
<keyword evidence="6" id="KW-1185">Reference proteome</keyword>
<dbReference type="Pfam" id="PF00023">
    <property type="entry name" value="Ank"/>
    <property type="match status" value="1"/>
</dbReference>
<evidence type="ECO:0000256" key="3">
    <source>
        <dbReference type="PROSITE-ProRule" id="PRU00023"/>
    </source>
</evidence>
<dbReference type="PROSITE" id="PS50088">
    <property type="entry name" value="ANK_REPEAT"/>
    <property type="match status" value="5"/>
</dbReference>
<protein>
    <submittedName>
        <fullName evidence="5">Ankyrin repeat-containing domain protein</fullName>
    </submittedName>
</protein>
<feature type="compositionally biased region" description="Acidic residues" evidence="4">
    <location>
        <begin position="411"/>
        <end position="426"/>
    </location>
</feature>
<evidence type="ECO:0000256" key="2">
    <source>
        <dbReference type="ARBA" id="ARBA00023043"/>
    </source>
</evidence>
<dbReference type="Proteomes" id="UP001172102">
    <property type="component" value="Unassembled WGS sequence"/>
</dbReference>
<feature type="repeat" description="ANK" evidence="3">
    <location>
        <begin position="86"/>
        <end position="119"/>
    </location>
</feature>
<comment type="caution">
    <text evidence="5">The sequence shown here is derived from an EMBL/GenBank/DDBJ whole genome shotgun (WGS) entry which is preliminary data.</text>
</comment>
<feature type="repeat" description="ANK" evidence="3">
    <location>
        <begin position="226"/>
        <end position="261"/>
    </location>
</feature>
<dbReference type="SUPFAM" id="SSF48403">
    <property type="entry name" value="Ankyrin repeat"/>
    <property type="match status" value="1"/>
</dbReference>
<dbReference type="EMBL" id="JAUKUA010000002">
    <property type="protein sequence ID" value="KAK0725500.1"/>
    <property type="molecule type" value="Genomic_DNA"/>
</dbReference>
<evidence type="ECO:0000256" key="4">
    <source>
        <dbReference type="SAM" id="MobiDB-lite"/>
    </source>
</evidence>
<reference evidence="5" key="1">
    <citation type="submission" date="2023-06" db="EMBL/GenBank/DDBJ databases">
        <title>Genome-scale phylogeny and comparative genomics of the fungal order Sordariales.</title>
        <authorList>
            <consortium name="Lawrence Berkeley National Laboratory"/>
            <person name="Hensen N."/>
            <person name="Bonometti L."/>
            <person name="Westerberg I."/>
            <person name="Brannstrom I.O."/>
            <person name="Guillou S."/>
            <person name="Cros-Aarteil S."/>
            <person name="Calhoun S."/>
            <person name="Haridas S."/>
            <person name="Kuo A."/>
            <person name="Mondo S."/>
            <person name="Pangilinan J."/>
            <person name="Riley R."/>
            <person name="Labutti K."/>
            <person name="Andreopoulos B."/>
            <person name="Lipzen A."/>
            <person name="Chen C."/>
            <person name="Yanf M."/>
            <person name="Daum C."/>
            <person name="Ng V."/>
            <person name="Clum A."/>
            <person name="Steindorff A."/>
            <person name="Ohm R."/>
            <person name="Martin F."/>
            <person name="Silar P."/>
            <person name="Natvig D."/>
            <person name="Lalanne C."/>
            <person name="Gautier V."/>
            <person name="Ament-Velasquez S.L."/>
            <person name="Kruys A."/>
            <person name="Hutchinson M.I."/>
            <person name="Powell A.J."/>
            <person name="Barry K."/>
            <person name="Miller A.N."/>
            <person name="Grigoriev I.V."/>
            <person name="Debuchy R."/>
            <person name="Gladieux P."/>
            <person name="Thoren M.H."/>
            <person name="Johannesson H."/>
        </authorList>
    </citation>
    <scope>NUCLEOTIDE SEQUENCE</scope>
    <source>
        <strain evidence="5">SMH4607-1</strain>
    </source>
</reference>
<feature type="repeat" description="ANK" evidence="3">
    <location>
        <begin position="18"/>
        <end position="50"/>
    </location>
</feature>
<dbReference type="Pfam" id="PF13857">
    <property type="entry name" value="Ank_5"/>
    <property type="match status" value="1"/>
</dbReference>
<evidence type="ECO:0000313" key="5">
    <source>
        <dbReference type="EMBL" id="KAK0725500.1"/>
    </source>
</evidence>
<feature type="repeat" description="ANK" evidence="3">
    <location>
        <begin position="193"/>
        <end position="225"/>
    </location>
</feature>
<sequence>MLLDLESPKVDIDATGGRYCNALQAAAFHGRKEVVELLLDRGANPHITGGRFSSPLCAAAFSLHTDVVIFEKYTSTRQHRVVRDKGGRTPLHYAVSLNESTDVLDYLIQISPKMPGMDVNTLDSSGLAPLHAAFAEQNHDYITHLLRAGARHPPFDPEGLTLVHFAALNCLHSDHLDLLLEIGPFDANARDISERTPLHLAAYYGGLAVVQWLLDHGADVNAIDDSGRTALHCACQNQTRDATDIIDLLHQRGLSFSARDGGGSTPLHMAFHQPRQPTQRAAFWYNVSVTMYDDFMAAKCRVIVEHVLEIINVEDNKDHAALMNVRDDVGNTVLHLACWRQLEDLAMRIAWNGADISLRDRNGMLPLELIQEDEARKFAEESAELIEIIKKDRKSAAEEGEKRPAIKAAPSDDECAVWTDSEGEDD</sequence>
<dbReference type="PANTHER" id="PTHR24198:SF165">
    <property type="entry name" value="ANKYRIN REPEAT-CONTAINING PROTEIN-RELATED"/>
    <property type="match status" value="1"/>
</dbReference>
<accession>A0AA40B0N1</accession>
<proteinExistence type="predicted"/>
<evidence type="ECO:0000313" key="6">
    <source>
        <dbReference type="Proteomes" id="UP001172102"/>
    </source>
</evidence>
<dbReference type="PANTHER" id="PTHR24198">
    <property type="entry name" value="ANKYRIN REPEAT AND PROTEIN KINASE DOMAIN-CONTAINING PROTEIN"/>
    <property type="match status" value="1"/>
</dbReference>
<keyword evidence="2 3" id="KW-0040">ANK repeat</keyword>
<evidence type="ECO:0000256" key="1">
    <source>
        <dbReference type="ARBA" id="ARBA00022737"/>
    </source>
</evidence>
<name>A0AA40B0N1_9PEZI</name>
<dbReference type="SMART" id="SM00248">
    <property type="entry name" value="ANK"/>
    <property type="match status" value="7"/>
</dbReference>
<dbReference type="Gene3D" id="1.25.40.20">
    <property type="entry name" value="Ankyrin repeat-containing domain"/>
    <property type="match status" value="1"/>
</dbReference>
<dbReference type="InterPro" id="IPR036770">
    <property type="entry name" value="Ankyrin_rpt-contain_sf"/>
</dbReference>
<dbReference type="PROSITE" id="PS50297">
    <property type="entry name" value="ANK_REP_REGION"/>
    <property type="match status" value="2"/>
</dbReference>
<organism evidence="5 6">
    <name type="scientific">Lasiosphaeris hirsuta</name>
    <dbReference type="NCBI Taxonomy" id="260670"/>
    <lineage>
        <taxon>Eukaryota</taxon>
        <taxon>Fungi</taxon>
        <taxon>Dikarya</taxon>
        <taxon>Ascomycota</taxon>
        <taxon>Pezizomycotina</taxon>
        <taxon>Sordariomycetes</taxon>
        <taxon>Sordariomycetidae</taxon>
        <taxon>Sordariales</taxon>
        <taxon>Lasiosphaeriaceae</taxon>
        <taxon>Lasiosphaeris</taxon>
    </lineage>
</organism>
<dbReference type="InterPro" id="IPR002110">
    <property type="entry name" value="Ankyrin_rpt"/>
</dbReference>
<keyword evidence="1" id="KW-0677">Repeat</keyword>